<reference evidence="2 3" key="1">
    <citation type="submission" date="2023-07" db="EMBL/GenBank/DDBJ databases">
        <title>Sequencing the genomes of 1000 actinobacteria strains.</title>
        <authorList>
            <person name="Klenk H.-P."/>
        </authorList>
    </citation>
    <scope>NUCLEOTIDE SEQUENCE [LARGE SCALE GENOMIC DNA]</scope>
    <source>
        <strain evidence="2 3">DSM 44710</strain>
    </source>
</reference>
<feature type="compositionally biased region" description="Basic and acidic residues" evidence="1">
    <location>
        <begin position="7"/>
        <end position="17"/>
    </location>
</feature>
<sequence>MRNAGEGMRERPEDTRRPTTGQRVDDPNAEPVHSGGRDRSPADDVDYSRIPRPPDGGTWPTTPSLLYQDVEMKVAAQMRANGDTDAEVVLDNGPCGSRSFDQDNGYNCDTLLRGVLPEGSTMTVWTTTDGGQTFFKKVYEGDGSLLRP</sequence>
<dbReference type="Pfam" id="PF14428">
    <property type="entry name" value="DddA-like"/>
    <property type="match status" value="1"/>
</dbReference>
<dbReference type="RefSeq" id="WP_306827268.1">
    <property type="nucleotide sequence ID" value="NZ_JAUSRA010000001.1"/>
</dbReference>
<accession>A0ABT9MLU1</accession>
<feature type="region of interest" description="Disordered" evidence="1">
    <location>
        <begin position="1"/>
        <end position="63"/>
    </location>
</feature>
<organism evidence="2 3">
    <name type="scientific">Catenuloplanes nepalensis</name>
    <dbReference type="NCBI Taxonomy" id="587533"/>
    <lineage>
        <taxon>Bacteria</taxon>
        <taxon>Bacillati</taxon>
        <taxon>Actinomycetota</taxon>
        <taxon>Actinomycetes</taxon>
        <taxon>Micromonosporales</taxon>
        <taxon>Micromonosporaceae</taxon>
        <taxon>Catenuloplanes</taxon>
    </lineage>
</organism>
<feature type="compositionally biased region" description="Basic and acidic residues" evidence="1">
    <location>
        <begin position="35"/>
        <end position="49"/>
    </location>
</feature>
<name>A0ABT9MLU1_9ACTN</name>
<protein>
    <submittedName>
        <fullName evidence="2">Uncharacterized protein</fullName>
    </submittedName>
</protein>
<evidence type="ECO:0000313" key="3">
    <source>
        <dbReference type="Proteomes" id="UP001240984"/>
    </source>
</evidence>
<dbReference type="Proteomes" id="UP001240984">
    <property type="component" value="Unassembled WGS sequence"/>
</dbReference>
<evidence type="ECO:0000313" key="2">
    <source>
        <dbReference type="EMBL" id="MDP9792373.1"/>
    </source>
</evidence>
<keyword evidence="3" id="KW-1185">Reference proteome</keyword>
<proteinExistence type="predicted"/>
<gene>
    <name evidence="2" type="ORF">J2S43_000885</name>
</gene>
<evidence type="ECO:0000256" key="1">
    <source>
        <dbReference type="SAM" id="MobiDB-lite"/>
    </source>
</evidence>
<dbReference type="EMBL" id="JAUSRA010000001">
    <property type="protein sequence ID" value="MDP9792373.1"/>
    <property type="molecule type" value="Genomic_DNA"/>
</dbReference>
<comment type="caution">
    <text evidence="2">The sequence shown here is derived from an EMBL/GenBank/DDBJ whole genome shotgun (WGS) entry which is preliminary data.</text>
</comment>
<dbReference type="InterPro" id="IPR032724">
    <property type="entry name" value="SCP1.201-like"/>
</dbReference>